<keyword evidence="1" id="KW-1133">Transmembrane helix</keyword>
<comment type="caution">
    <text evidence="2">The sequence shown here is derived from an EMBL/GenBank/DDBJ whole genome shotgun (WGS) entry which is preliminary data.</text>
</comment>
<keyword evidence="3" id="KW-1185">Reference proteome</keyword>
<feature type="transmembrane region" description="Helical" evidence="1">
    <location>
        <begin position="43"/>
        <end position="63"/>
    </location>
</feature>
<keyword evidence="1" id="KW-0472">Membrane</keyword>
<evidence type="ECO:0000256" key="1">
    <source>
        <dbReference type="SAM" id="Phobius"/>
    </source>
</evidence>
<evidence type="ECO:0000313" key="3">
    <source>
        <dbReference type="Proteomes" id="UP000555407"/>
    </source>
</evidence>
<evidence type="ECO:0000313" key="2">
    <source>
        <dbReference type="EMBL" id="NIK62499.1"/>
    </source>
</evidence>
<proteinExistence type="predicted"/>
<accession>A0A7X5VJQ6</accession>
<dbReference type="EMBL" id="JAASRO010000001">
    <property type="protein sequence ID" value="NIK62499.1"/>
    <property type="molecule type" value="Genomic_DNA"/>
</dbReference>
<name>A0A7X5VJQ6_9ACTN</name>
<sequence>MTVQSEVPSSRARQGARFLVRRWPTAIAAIAGVNTFFDDVTDGLVRSLAEAMLLLPTLYVIVAAVGRRRVTWLVLIGLLVGYTGLRLQDQVEPSIVVLAVALAAAILGAARGRLPQNDFRIQLLGMVAFGVLSFAGQLASPDLARYVVAAGWLAHGIWDIVYLIKDRLVSRSWAEWCAVVDILIAAGLILGA</sequence>
<feature type="transmembrane region" description="Helical" evidence="1">
    <location>
        <begin position="173"/>
        <end position="191"/>
    </location>
</feature>
<protein>
    <submittedName>
        <fullName evidence="2">Uncharacterized protein</fullName>
    </submittedName>
</protein>
<reference evidence="2 3" key="1">
    <citation type="submission" date="2020-03" db="EMBL/GenBank/DDBJ databases">
        <title>Sequencing the genomes of 1000 actinobacteria strains.</title>
        <authorList>
            <person name="Klenk H.-P."/>
        </authorList>
    </citation>
    <scope>NUCLEOTIDE SEQUENCE [LARGE SCALE GENOMIC DNA]</scope>
    <source>
        <strain evidence="2 3">DSM 45490</strain>
    </source>
</reference>
<dbReference type="AlphaFoldDB" id="A0A7X5VJQ6"/>
<dbReference type="RefSeq" id="WP_167217676.1">
    <property type="nucleotide sequence ID" value="NZ_JAASRO010000001.1"/>
</dbReference>
<feature type="transmembrane region" description="Helical" evidence="1">
    <location>
        <begin position="93"/>
        <end position="110"/>
    </location>
</feature>
<keyword evidence="1" id="KW-0812">Transmembrane</keyword>
<feature type="transmembrane region" description="Helical" evidence="1">
    <location>
        <begin position="70"/>
        <end position="87"/>
    </location>
</feature>
<organism evidence="2 3">
    <name type="scientific">Kribbella shirazensis</name>
    <dbReference type="NCBI Taxonomy" id="1105143"/>
    <lineage>
        <taxon>Bacteria</taxon>
        <taxon>Bacillati</taxon>
        <taxon>Actinomycetota</taxon>
        <taxon>Actinomycetes</taxon>
        <taxon>Propionibacteriales</taxon>
        <taxon>Kribbellaceae</taxon>
        <taxon>Kribbella</taxon>
    </lineage>
</organism>
<feature type="transmembrane region" description="Helical" evidence="1">
    <location>
        <begin position="122"/>
        <end position="140"/>
    </location>
</feature>
<gene>
    <name evidence="2" type="ORF">BJY22_008216</name>
</gene>
<dbReference type="Proteomes" id="UP000555407">
    <property type="component" value="Unassembled WGS sequence"/>
</dbReference>